<dbReference type="SMART" id="SM00642">
    <property type="entry name" value="Aamy"/>
    <property type="match status" value="1"/>
</dbReference>
<name>A0A6P1E9G1_LENHI</name>
<dbReference type="GO" id="GO:0009018">
    <property type="term" value="F:sucrose phosphorylase activity"/>
    <property type="evidence" value="ECO:0007669"/>
    <property type="project" value="UniProtKB-EC"/>
</dbReference>
<sequence>MRGIKKMKLTNKAMLITYPDSLGNNIKELQSVLANHLKGVIGGVHLLPFFPSSGDRGFAPMDYTKVDEKFGNWDDVQELAKSYYLMFDFMVNHISKKSKYFKDFQQNHNASAYRDLFIHWDEFWPKGRPTQEDIDLIYKRKPKAPVQEVRFADGQSEKVWNTFGEDQIDLDVTKQVTKDFIKQTLNFLMDHGASIIRLDAFAYAVKKLGTNDFFVEPEIWDLLNEINQITAPKATTLLPEIHENYHIVRKLTDHNYFSYDFALPIVTLYSLYSGKSDRLADWLRQSPMKQFTTLDTHDGIGVVDAKDILTDDELDYTKAEMYKVGANVKKVYSSTAYHNLDVYQINTTYYSALGDNDQAYLLARAIQIFAPGIPQIYYVGLLAGKNDLALLEKTKEGRNINRHYYSLDEVDQEVQRPVVQALFKLLKFRNASPAFDLDGQIKVSQPSETEIKVTRQSANGKAKAALTANLKSQEFTIDQITADGKTTRVLTSNLSLVD</sequence>
<dbReference type="NCBIfam" id="TIGR03852">
    <property type="entry name" value="sucrose_gtfA"/>
    <property type="match status" value="1"/>
</dbReference>
<feature type="binding site" evidence="6">
    <location>
        <position position="93"/>
    </location>
    <ligand>
        <name>substrate</name>
    </ligand>
</feature>
<feature type="binding site" evidence="6">
    <location>
        <position position="55"/>
    </location>
    <ligand>
        <name>substrate</name>
    </ligand>
</feature>
<evidence type="ECO:0000259" key="7">
    <source>
        <dbReference type="SMART" id="SM00642"/>
    </source>
</evidence>
<keyword evidence="2 4" id="KW-0328">Glycosyltransferase</keyword>
<protein>
    <recommendedName>
        <fullName evidence="4">Sucrose phosphorylase</fullName>
        <ecNumber evidence="4">2.4.1.7</ecNumber>
    </recommendedName>
    <alternativeName>
        <fullName evidence="4">Sucrose glucosyltransferase</fullName>
    </alternativeName>
</protein>
<keyword evidence="3 4" id="KW-0808">Transferase</keyword>
<dbReference type="Proteomes" id="UP000465035">
    <property type="component" value="Chromosome"/>
</dbReference>
<dbReference type="InterPro" id="IPR016377">
    <property type="entry name" value="Sucrose_GGa_phosphorylase-rel"/>
</dbReference>
<dbReference type="GO" id="GO:0005975">
    <property type="term" value="P:carbohydrate metabolic process"/>
    <property type="evidence" value="ECO:0007669"/>
    <property type="project" value="InterPro"/>
</dbReference>
<dbReference type="Pfam" id="PF00128">
    <property type="entry name" value="Alpha-amylase"/>
    <property type="match status" value="1"/>
</dbReference>
<dbReference type="SUPFAM" id="SSF51445">
    <property type="entry name" value="(Trans)glycosidases"/>
    <property type="match status" value="1"/>
</dbReference>
<comment type="catalytic activity">
    <reaction evidence="4">
        <text>sucrose + phosphate = D-fructose + alpha-D-glucose 1-phosphate</text>
        <dbReference type="Rhea" id="RHEA:24048"/>
        <dbReference type="ChEBI" id="CHEBI:17992"/>
        <dbReference type="ChEBI" id="CHEBI:37721"/>
        <dbReference type="ChEBI" id="CHEBI:43474"/>
        <dbReference type="ChEBI" id="CHEBI:58601"/>
        <dbReference type="EC" id="2.4.1.7"/>
    </reaction>
</comment>
<organism evidence="8 9">
    <name type="scientific">Lentilactobacillus hilgardii</name>
    <name type="common">Lactobacillus hilgardii</name>
    <dbReference type="NCBI Taxonomy" id="1588"/>
    <lineage>
        <taxon>Bacteria</taxon>
        <taxon>Bacillati</taxon>
        <taxon>Bacillota</taxon>
        <taxon>Bacilli</taxon>
        <taxon>Lactobacillales</taxon>
        <taxon>Lactobacillaceae</taxon>
        <taxon>Lentilactobacillus</taxon>
    </lineage>
</organism>
<dbReference type="PANTHER" id="PTHR38784">
    <property type="entry name" value="SUCROSE PHOSPHORYLASE"/>
    <property type="match status" value="1"/>
</dbReference>
<dbReference type="InterPro" id="IPR022527">
    <property type="entry name" value="Sucrose_phospho"/>
</dbReference>
<dbReference type="PANTHER" id="PTHR38784:SF1">
    <property type="entry name" value="SUCROSE PHOSPHORYLASE"/>
    <property type="match status" value="1"/>
</dbReference>
<evidence type="ECO:0000256" key="1">
    <source>
        <dbReference type="ARBA" id="ARBA00008452"/>
    </source>
</evidence>
<reference evidence="8 9" key="1">
    <citation type="submission" date="2019-12" db="EMBL/GenBank/DDBJ databases">
        <title>Lactobacillus hilgardii FLUB.</title>
        <authorList>
            <person name="Gustaw K."/>
        </authorList>
    </citation>
    <scope>NUCLEOTIDE SEQUENCE [LARGE SCALE GENOMIC DNA]</scope>
    <source>
        <strain evidence="8 9">FLUB</strain>
    </source>
</reference>
<dbReference type="Gene3D" id="3.90.400.10">
    <property type="entry name" value="Oligo-1,6-glucosidase, Domain 2"/>
    <property type="match status" value="1"/>
</dbReference>
<feature type="active site" description="Nucleophile" evidence="5">
    <location>
        <position position="199"/>
    </location>
</feature>
<feature type="domain" description="Glycosyl hydrolase family 13 catalytic" evidence="7">
    <location>
        <begin position="12"/>
        <end position="429"/>
    </location>
</feature>
<gene>
    <name evidence="8" type="primary">gtfA</name>
    <name evidence="8" type="ORF">GQR93_11445</name>
</gene>
<dbReference type="AlphaFoldDB" id="A0A6P1E9G1"/>
<evidence type="ECO:0000313" key="8">
    <source>
        <dbReference type="EMBL" id="QHB52760.1"/>
    </source>
</evidence>
<feature type="binding site" evidence="6">
    <location>
        <begin position="341"/>
        <end position="344"/>
    </location>
    <ligand>
        <name>substrate</name>
    </ligand>
</feature>
<dbReference type="InterPro" id="IPR006047">
    <property type="entry name" value="GH13_cat_dom"/>
</dbReference>
<feature type="active site" description="Proton donor" evidence="5">
    <location>
        <position position="240"/>
    </location>
</feature>
<feature type="binding site" evidence="6">
    <location>
        <begin position="197"/>
        <end position="199"/>
    </location>
    <ligand>
        <name>substrate</name>
    </ligand>
</feature>
<evidence type="ECO:0000256" key="6">
    <source>
        <dbReference type="PIRSR" id="PIRSR003059-2"/>
    </source>
</evidence>
<evidence type="ECO:0000256" key="5">
    <source>
        <dbReference type="PIRSR" id="PIRSR003059-1"/>
    </source>
</evidence>
<dbReference type="EMBL" id="CP047121">
    <property type="protein sequence ID" value="QHB52760.1"/>
    <property type="molecule type" value="Genomic_DNA"/>
</dbReference>
<dbReference type="EC" id="2.4.1.7" evidence="4"/>
<proteinExistence type="inferred from homology"/>
<evidence type="ECO:0000256" key="2">
    <source>
        <dbReference type="ARBA" id="ARBA00022676"/>
    </source>
</evidence>
<dbReference type="InterPro" id="IPR045857">
    <property type="entry name" value="O16G_dom_2"/>
</dbReference>
<feature type="binding site" evidence="6">
    <location>
        <begin position="297"/>
        <end position="298"/>
    </location>
    <ligand>
        <name>substrate</name>
    </ligand>
</feature>
<evidence type="ECO:0000256" key="3">
    <source>
        <dbReference type="ARBA" id="ARBA00022679"/>
    </source>
</evidence>
<evidence type="ECO:0000256" key="4">
    <source>
        <dbReference type="PIRNR" id="PIRNR003059"/>
    </source>
</evidence>
<dbReference type="CDD" id="cd11355">
    <property type="entry name" value="AmyAc_Sucrose_phosphorylase"/>
    <property type="match status" value="1"/>
</dbReference>
<evidence type="ECO:0000313" key="9">
    <source>
        <dbReference type="Proteomes" id="UP000465035"/>
    </source>
</evidence>
<dbReference type="PIRSF" id="PIRSF003059">
    <property type="entry name" value="Sucrose_phosphorylase"/>
    <property type="match status" value="1"/>
</dbReference>
<feature type="binding site" evidence="6">
    <location>
        <position position="398"/>
    </location>
    <ligand>
        <name>substrate</name>
    </ligand>
</feature>
<comment type="similarity">
    <text evidence="1 4">Belongs to the glycosyl hydrolase 13 family. Sucrose phosphorylase subfamily.</text>
</comment>
<dbReference type="InterPro" id="IPR017853">
    <property type="entry name" value="GH"/>
</dbReference>
<dbReference type="Gene3D" id="3.20.20.80">
    <property type="entry name" value="Glycosidases"/>
    <property type="match status" value="1"/>
</dbReference>
<feature type="binding site" evidence="6">
    <location>
        <position position="240"/>
    </location>
    <ligand>
        <name>substrate</name>
    </ligand>
</feature>
<accession>A0A6P1E9G1</accession>